<dbReference type="OrthoDB" id="201362at2759"/>
<evidence type="ECO:0000256" key="2">
    <source>
        <dbReference type="ARBA" id="ARBA00022170"/>
    </source>
</evidence>
<evidence type="ECO:0000256" key="1">
    <source>
        <dbReference type="ARBA" id="ARBA00005701"/>
    </source>
</evidence>
<proteinExistence type="inferred from homology"/>
<dbReference type="PANTHER" id="PTHR28524:SF3">
    <property type="entry name" value="SUCCINATE DEHYDROGENASE ASSEMBLY FACTOR 4, MITOCHONDRIAL"/>
    <property type="match status" value="1"/>
</dbReference>
<comment type="caution">
    <text evidence="4">The sequence shown here is derived from an EMBL/GenBank/DDBJ whole genome shotgun (WGS) entry which is preliminary data.</text>
</comment>
<name>A0A4Y2GEU3_ARAVE</name>
<reference evidence="4 5" key="1">
    <citation type="journal article" date="2019" name="Sci. Rep.">
        <title>Orb-weaving spider Araneus ventricosus genome elucidates the spidroin gene catalogue.</title>
        <authorList>
            <person name="Kono N."/>
            <person name="Nakamura H."/>
            <person name="Ohtoshi R."/>
            <person name="Moran D.A.P."/>
            <person name="Shinohara A."/>
            <person name="Yoshida Y."/>
            <person name="Fujiwara M."/>
            <person name="Mori M."/>
            <person name="Tomita M."/>
            <person name="Arakawa K."/>
        </authorList>
    </citation>
    <scope>NUCLEOTIDE SEQUENCE [LARGE SCALE GENOMIC DNA]</scope>
</reference>
<dbReference type="AlphaFoldDB" id="A0A4Y2GEU3"/>
<protein>
    <recommendedName>
        <fullName evidence="2">Succinate dehydrogenase assembly factor 4, mitochondrial</fullName>
    </recommendedName>
</protein>
<gene>
    <name evidence="4" type="ORF">AVEN_189319_1</name>
</gene>
<dbReference type="Pfam" id="PF07896">
    <property type="entry name" value="DUF1674"/>
    <property type="match status" value="1"/>
</dbReference>
<feature type="region of interest" description="Disordered" evidence="3">
    <location>
        <begin position="65"/>
        <end position="113"/>
    </location>
</feature>
<keyword evidence="5" id="KW-1185">Reference proteome</keyword>
<dbReference type="EMBL" id="BGPR01001366">
    <property type="protein sequence ID" value="GBM52130.1"/>
    <property type="molecule type" value="Genomic_DNA"/>
</dbReference>
<evidence type="ECO:0000313" key="4">
    <source>
        <dbReference type="EMBL" id="GBM52130.1"/>
    </source>
</evidence>
<comment type="similarity">
    <text evidence="1">Belongs to the SDHAF4 family.</text>
</comment>
<dbReference type="Proteomes" id="UP000499080">
    <property type="component" value="Unassembled WGS sequence"/>
</dbReference>
<evidence type="ECO:0000313" key="5">
    <source>
        <dbReference type="Proteomes" id="UP000499080"/>
    </source>
</evidence>
<dbReference type="PANTHER" id="PTHR28524">
    <property type="entry name" value="SUCCINATE DEHYDROGENASE ASSEMBLY FACTOR 4, MITOCHONDRIAL"/>
    <property type="match status" value="1"/>
</dbReference>
<sequence length="113" mass="12384">MFVILKNALSNKITFQRILPLGKSVLSVQCPSNCFATSALLNAPKEIKRGKTPIGKLDQQVNETEATKDNNVPDPYAPFPDGINPATGERGGPRGPEPTRYGDWERKGRVSDF</sequence>
<dbReference type="GO" id="GO:0034553">
    <property type="term" value="P:mitochondrial respiratory chain complex II assembly"/>
    <property type="evidence" value="ECO:0007669"/>
    <property type="project" value="TreeGrafter"/>
</dbReference>
<accession>A0A4Y2GEU3</accession>
<feature type="compositionally biased region" description="Basic and acidic residues" evidence="3">
    <location>
        <begin position="100"/>
        <end position="113"/>
    </location>
</feature>
<organism evidence="4 5">
    <name type="scientific">Araneus ventricosus</name>
    <name type="common">Orbweaver spider</name>
    <name type="synonym">Epeira ventricosa</name>
    <dbReference type="NCBI Taxonomy" id="182803"/>
    <lineage>
        <taxon>Eukaryota</taxon>
        <taxon>Metazoa</taxon>
        <taxon>Ecdysozoa</taxon>
        <taxon>Arthropoda</taxon>
        <taxon>Chelicerata</taxon>
        <taxon>Arachnida</taxon>
        <taxon>Araneae</taxon>
        <taxon>Araneomorphae</taxon>
        <taxon>Entelegynae</taxon>
        <taxon>Araneoidea</taxon>
        <taxon>Araneidae</taxon>
        <taxon>Araneus</taxon>
    </lineage>
</organism>
<dbReference type="InterPro" id="IPR012875">
    <property type="entry name" value="SDHF4"/>
</dbReference>
<dbReference type="GO" id="GO:0005739">
    <property type="term" value="C:mitochondrion"/>
    <property type="evidence" value="ECO:0007669"/>
    <property type="project" value="TreeGrafter"/>
</dbReference>
<evidence type="ECO:0000256" key="3">
    <source>
        <dbReference type="SAM" id="MobiDB-lite"/>
    </source>
</evidence>